<feature type="signal peptide" evidence="1">
    <location>
        <begin position="1"/>
        <end position="23"/>
    </location>
</feature>
<name>A0AAD0FPW9_STEMA</name>
<evidence type="ECO:0000313" key="3">
    <source>
        <dbReference type="Proteomes" id="UP000234414"/>
    </source>
</evidence>
<evidence type="ECO:0008006" key="4">
    <source>
        <dbReference type="Google" id="ProtNLM"/>
    </source>
</evidence>
<evidence type="ECO:0000313" key="2">
    <source>
        <dbReference type="EMBL" id="AUI08766.1"/>
    </source>
</evidence>
<accession>A0AAD0FPW9</accession>
<dbReference type="EMBL" id="CP025298">
    <property type="protein sequence ID" value="AUI08766.1"/>
    <property type="molecule type" value="Genomic_DNA"/>
</dbReference>
<evidence type="ECO:0000256" key="1">
    <source>
        <dbReference type="SAM" id="SignalP"/>
    </source>
</evidence>
<gene>
    <name evidence="2" type="ORF">SmaCSM2_16920</name>
</gene>
<feature type="chain" id="PRO_5042126569" description="Lipocalin-like domain-containing protein" evidence="1">
    <location>
        <begin position="24"/>
        <end position="156"/>
    </location>
</feature>
<protein>
    <recommendedName>
        <fullName evidence="4">Lipocalin-like domain-containing protein</fullName>
    </recommendedName>
</protein>
<reference evidence="2 3" key="1">
    <citation type="submission" date="2017-12" db="EMBL/GenBank/DDBJ databases">
        <title>Complete Genome Sequence of Stenotrophomonas maltophilia CSM2.</title>
        <authorList>
            <person name="Castro-Jaimes S."/>
            <person name="Lopez-Leal G."/>
            <person name="Barberena Jonas C."/>
            <person name="Bustos P."/>
            <person name="Perez-Oseguera A."/>
            <person name="Cevallos M.A."/>
        </authorList>
    </citation>
    <scope>NUCLEOTIDE SEQUENCE [LARGE SCALE GENOMIC DNA]</scope>
    <source>
        <strain evidence="2 3">CSM2</strain>
    </source>
</reference>
<organism evidence="2 3">
    <name type="scientific">Stenotrophomonas maltophilia</name>
    <name type="common">Pseudomonas maltophilia</name>
    <name type="synonym">Xanthomonas maltophilia</name>
    <dbReference type="NCBI Taxonomy" id="40324"/>
    <lineage>
        <taxon>Bacteria</taxon>
        <taxon>Pseudomonadati</taxon>
        <taxon>Pseudomonadota</taxon>
        <taxon>Gammaproteobacteria</taxon>
        <taxon>Lysobacterales</taxon>
        <taxon>Lysobacteraceae</taxon>
        <taxon>Stenotrophomonas</taxon>
        <taxon>Stenotrophomonas maltophilia group</taxon>
    </lineage>
</organism>
<dbReference type="Proteomes" id="UP000234414">
    <property type="component" value="Chromosome"/>
</dbReference>
<proteinExistence type="predicted"/>
<dbReference type="AlphaFoldDB" id="A0AAD0FPW9"/>
<keyword evidence="1" id="KW-0732">Signal</keyword>
<sequence>MRRWTLTSLTCLSLVLGSFGAMAQYDQRPTWSLKTSLQGRELVGEWELSKAPITGDGANVKAAALAATRVKAGSTMQFRVKLIDPSGVATDITGSNKLTYMPKGCLTFTQDGKATVSKTSTPPWSCNKGDPVMLTIIYADNGTKQTAVNMYLLTIE</sequence>